<dbReference type="EMBL" id="MN740271">
    <property type="protein sequence ID" value="QHT97030.1"/>
    <property type="molecule type" value="Genomic_DNA"/>
</dbReference>
<evidence type="ECO:0000313" key="2">
    <source>
        <dbReference type="EMBL" id="QHT97030.1"/>
    </source>
</evidence>
<feature type="transmembrane region" description="Helical" evidence="1">
    <location>
        <begin position="494"/>
        <end position="515"/>
    </location>
</feature>
<reference evidence="2" key="1">
    <citation type="journal article" date="2020" name="Nature">
        <title>Giant virus diversity and host interactions through global metagenomics.</title>
        <authorList>
            <person name="Schulz F."/>
            <person name="Roux S."/>
            <person name="Paez-Espino D."/>
            <person name="Jungbluth S."/>
            <person name="Walsh D.A."/>
            <person name="Denef V.J."/>
            <person name="McMahon K.D."/>
            <person name="Konstantinidis K.T."/>
            <person name="Eloe-Fadrosh E.A."/>
            <person name="Kyrpides N.C."/>
            <person name="Woyke T."/>
        </authorList>
    </citation>
    <scope>NUCLEOTIDE SEQUENCE</scope>
    <source>
        <strain evidence="2">GVMAG-M-3300024510-1</strain>
    </source>
</reference>
<proteinExistence type="predicted"/>
<sequence>MGGGFEADWVPGGGTYLEGTDKDGYKIKYKQCINWPYKGIFGADSYKGCMDRPRELNAGWYRCLHKQDPGRAPSLGCEFSPSFNCANAFECYAVLSRDPPPAPKGQPGELWTECKRDEDWGKGTENDWGALGLSTKMHAAAECASKPEEFKKVSIRDCGNWYFNATCSEPSACKLGDAECWSKPYSNESARKEGFGFNRDAAMLKSCQDKGYDNLSTTWEDLGNWTFRTKCRKVKWSKMHEVRDGRNWKVQLMKCDDWKHATECKDNYMKGKNPAAPKKDSVIKWSQCAVGSSPGGKFPGFGATACSPFTADATKGCTEDIQECYAVLAEYPGVDYYPESNKPAIDETTTGVKDAKGYIRGCDGAGTIVTIRRCDNWPDNDPKYCANADPKNPAYPRLLQDENGVISQEKKDAWDKADFNWIRCGLGSSPGGIDPQNNARACSPASKDINCAWGQNCYAVLKTEKDESCKADVFTDPFAAVIEGINEAVEAAQLAVLAIGAIILLIVVLKIISFFKSFF</sequence>
<keyword evidence="1" id="KW-1133">Transmembrane helix</keyword>
<evidence type="ECO:0000256" key="1">
    <source>
        <dbReference type="SAM" id="Phobius"/>
    </source>
</evidence>
<protein>
    <submittedName>
        <fullName evidence="2">Uncharacterized protein</fullName>
    </submittedName>
</protein>
<organism evidence="2">
    <name type="scientific">viral metagenome</name>
    <dbReference type="NCBI Taxonomy" id="1070528"/>
    <lineage>
        <taxon>unclassified sequences</taxon>
        <taxon>metagenomes</taxon>
        <taxon>organismal metagenomes</taxon>
    </lineage>
</organism>
<name>A0A6C0IWX6_9ZZZZ</name>
<accession>A0A6C0IWX6</accession>
<dbReference type="AlphaFoldDB" id="A0A6C0IWX6"/>
<keyword evidence="1" id="KW-0812">Transmembrane</keyword>
<keyword evidence="1" id="KW-0472">Membrane</keyword>